<name>A0ABT9VSP4_9BACI</name>
<comment type="caution">
    <text evidence="1">The sequence shown here is derived from an EMBL/GenBank/DDBJ whole genome shotgun (WGS) entry which is preliminary data.</text>
</comment>
<protein>
    <submittedName>
        <fullName evidence="1">Uncharacterized protein</fullName>
    </submittedName>
</protein>
<accession>A0ABT9VSP4</accession>
<evidence type="ECO:0000313" key="1">
    <source>
        <dbReference type="EMBL" id="MDQ0164011.1"/>
    </source>
</evidence>
<feature type="non-terminal residue" evidence="1">
    <location>
        <position position="1"/>
    </location>
</feature>
<sequence>WQATNDGMRSTVFLAKHETKYTRPDTTQT</sequence>
<organism evidence="1 2">
    <name type="scientific">Aeribacillus alveayuensis</name>
    <dbReference type="NCBI Taxonomy" id="279215"/>
    <lineage>
        <taxon>Bacteria</taxon>
        <taxon>Bacillati</taxon>
        <taxon>Bacillota</taxon>
        <taxon>Bacilli</taxon>
        <taxon>Bacillales</taxon>
        <taxon>Bacillaceae</taxon>
        <taxon>Aeribacillus</taxon>
    </lineage>
</organism>
<reference evidence="1 2" key="1">
    <citation type="submission" date="2023-07" db="EMBL/GenBank/DDBJ databases">
        <title>Genomic Encyclopedia of Type Strains, Phase IV (KMG-IV): sequencing the most valuable type-strain genomes for metagenomic binning, comparative biology and taxonomic classification.</title>
        <authorList>
            <person name="Goeker M."/>
        </authorList>
    </citation>
    <scope>NUCLEOTIDE SEQUENCE [LARGE SCALE GENOMIC DNA]</scope>
    <source>
        <strain evidence="1 2">DSM 19092</strain>
    </source>
</reference>
<dbReference type="Proteomes" id="UP001225646">
    <property type="component" value="Unassembled WGS sequence"/>
</dbReference>
<gene>
    <name evidence="1" type="ORF">J2S06_003155</name>
</gene>
<keyword evidence="2" id="KW-1185">Reference proteome</keyword>
<evidence type="ECO:0000313" key="2">
    <source>
        <dbReference type="Proteomes" id="UP001225646"/>
    </source>
</evidence>
<proteinExistence type="predicted"/>
<dbReference type="EMBL" id="JAUSTR010000038">
    <property type="protein sequence ID" value="MDQ0164011.1"/>
    <property type="molecule type" value="Genomic_DNA"/>
</dbReference>